<comment type="similarity">
    <text evidence="1">Belongs to the REF/SRPP family.</text>
</comment>
<dbReference type="EMBL" id="KL662090">
    <property type="protein sequence ID" value="KFM23371.1"/>
    <property type="molecule type" value="Genomic_DNA"/>
</dbReference>
<dbReference type="AlphaFoldDB" id="A0A087SCB7"/>
<reference evidence="4" key="5">
    <citation type="submission" date="2018-11" db="EMBL/GenBank/DDBJ databases">
        <title>Characterization of plant carbon substrate utilization by Auxenochlorella protothecoides.</title>
        <authorList>
            <person name="Vogler B.W."/>
            <person name="Starkenburg S.R."/>
            <person name="Sudasinghe N."/>
            <person name="Schambach J.Y."/>
            <person name="Rollin J.A."/>
            <person name="Pattathil S."/>
            <person name="Barry A.N."/>
        </authorList>
    </citation>
    <scope>NUCLEOTIDE SEQUENCE [LARGE SCALE GENOMIC DNA]</scope>
    <source>
        <strain evidence="4">UTEX 25</strain>
    </source>
</reference>
<evidence type="ECO:0000313" key="4">
    <source>
        <dbReference type="EMBL" id="RMZ55138.1"/>
    </source>
</evidence>
<dbReference type="GeneID" id="23612458"/>
<dbReference type="Proteomes" id="UP000028924">
    <property type="component" value="Unassembled WGS sequence"/>
</dbReference>
<dbReference type="KEGG" id="apro:F751_1067"/>
<reference evidence="6" key="3">
    <citation type="journal article" date="2018" name="Algal Res.">
        <title>Characterization of plant carbon substrate utilization by Auxenochlorella protothecoides.</title>
        <authorList>
            <person name="Vogler B.W."/>
            <person name="Starkenburg S.R."/>
            <person name="Sudasinghe N."/>
            <person name="Schambach J.Y."/>
            <person name="Rollin J.A."/>
            <person name="Pattathil S."/>
            <person name="Barry A.N."/>
        </authorList>
    </citation>
    <scope>NUCLEOTIDE SEQUENCE [LARGE SCALE GENOMIC DNA]</scope>
    <source>
        <strain evidence="6">UTEX 25</strain>
    </source>
</reference>
<proteinExistence type="inferred from homology"/>
<reference evidence="3 5" key="1">
    <citation type="journal article" date="2014" name="BMC Genomics">
        <title>Oil accumulation mechanisms of the oleaginous microalga Chlorella protothecoides revealed through its genome, transcriptomes, and proteomes.</title>
        <authorList>
            <person name="Gao C."/>
            <person name="Wang Y."/>
            <person name="Shen Y."/>
            <person name="Yan D."/>
            <person name="He X."/>
            <person name="Dai J."/>
            <person name="Wu Q."/>
        </authorList>
    </citation>
    <scope>NUCLEOTIDE SEQUENCE [LARGE SCALE GENOMIC DNA]</scope>
    <source>
        <strain evidence="3 5">0710</strain>
    </source>
</reference>
<dbReference type="Proteomes" id="UP000279271">
    <property type="component" value="Unassembled WGS sequence"/>
</dbReference>
<reference evidence="4" key="4">
    <citation type="submission" date="2018-10" db="EMBL/GenBank/DDBJ databases">
        <authorList>
            <person name="Hovde B."/>
            <person name="Zhang X."/>
        </authorList>
    </citation>
    <scope>NUCLEOTIDE SEQUENCE [LARGE SCALE GENOMIC DNA]</scope>
    <source>
        <strain evidence="4">UTEX 25</strain>
    </source>
</reference>
<dbReference type="OrthoDB" id="504357at2759"/>
<evidence type="ECO:0000313" key="5">
    <source>
        <dbReference type="Proteomes" id="UP000028924"/>
    </source>
</evidence>
<evidence type="ECO:0000313" key="2">
    <source>
        <dbReference type="EMBL" id="JAT69304.1"/>
    </source>
</evidence>
<sequence length="272" mass="29567">MTSVEAPPRPTSLKKLGFVPEASARSYEIATNIYSTAKSYVPASLQPRIEKVEETVTNASAPYVTKAQDKGAELLKAADERVDKAIGQASQVYANNSAFVAATVDRQKAYHAQNLESYKAAREHYLKVVEQGVDYLKREGLGGATRAAVDEVSARLADARAVPGLVLTRLQESVDRLLRLAPVHRAVEGLKPGVDAAYSRYAALHDGVVSSPQYKRALAAGQNVLARAQATQLYARSRSALYPYVAPYAEPAAQRLQPYYLRVVEHLAPKDA</sequence>
<evidence type="ECO:0000256" key="1">
    <source>
        <dbReference type="ARBA" id="ARBA00009737"/>
    </source>
</evidence>
<keyword evidence="5" id="KW-1185">Reference proteome</keyword>
<reference evidence="2" key="2">
    <citation type="submission" date="2015-08" db="EMBL/GenBank/DDBJ databases">
        <authorList>
            <person name="Babu N.S."/>
            <person name="Beckwith C.J."/>
            <person name="Beseler K.G."/>
            <person name="Brison A."/>
            <person name="Carone J.V."/>
            <person name="Caskin T.P."/>
            <person name="Diamond M."/>
            <person name="Durham M.E."/>
            <person name="Foxe J.M."/>
            <person name="Go M."/>
            <person name="Henderson B.A."/>
            <person name="Jones I.B."/>
            <person name="McGettigan J.A."/>
            <person name="Micheletti S.J."/>
            <person name="Nasrallah M.E."/>
            <person name="Ortiz D."/>
            <person name="Piller C.R."/>
            <person name="Privatt S.R."/>
            <person name="Schneider S.L."/>
            <person name="Sharp S."/>
            <person name="Smith T.C."/>
            <person name="Stanton J.D."/>
            <person name="Ullery H.E."/>
            <person name="Wilson R.J."/>
            <person name="Serrano M.G."/>
            <person name="Buck G."/>
            <person name="Lee V."/>
            <person name="Wang Y."/>
            <person name="Carvalho R."/>
            <person name="Voegtly L."/>
            <person name="Shi R."/>
            <person name="Duckworth R."/>
            <person name="Johnson A."/>
            <person name="Loviza R."/>
            <person name="Walstead R."/>
            <person name="Shah Z."/>
            <person name="Kiflezghi M."/>
            <person name="Wade K."/>
            <person name="Ball S.L."/>
            <person name="Bradley K.W."/>
            <person name="Asai D.J."/>
            <person name="Bowman C.A."/>
            <person name="Russell D.A."/>
            <person name="Pope W.H."/>
            <person name="Jacobs-Sera D."/>
            <person name="Hendrix R.W."/>
            <person name="Hatfull G.F."/>
        </authorList>
    </citation>
    <scope>NUCLEOTIDE SEQUENCE</scope>
</reference>
<dbReference type="InterPro" id="IPR008802">
    <property type="entry name" value="REF"/>
</dbReference>
<dbReference type="Pfam" id="PF05755">
    <property type="entry name" value="REF"/>
    <property type="match status" value="1"/>
</dbReference>
<protein>
    <submittedName>
        <fullName evidence="3">Uncharacterized protein</fullName>
    </submittedName>
</protein>
<dbReference type="RefSeq" id="XP_011396241.1">
    <property type="nucleotide sequence ID" value="XM_011397939.1"/>
</dbReference>
<accession>A0A087SCB7</accession>
<name>A0A087SCB7_AUXPR</name>
<organism evidence="3 5">
    <name type="scientific">Auxenochlorella protothecoides</name>
    <name type="common">Green microalga</name>
    <name type="synonym">Chlorella protothecoides</name>
    <dbReference type="NCBI Taxonomy" id="3075"/>
    <lineage>
        <taxon>Eukaryota</taxon>
        <taxon>Viridiplantae</taxon>
        <taxon>Chlorophyta</taxon>
        <taxon>core chlorophytes</taxon>
        <taxon>Trebouxiophyceae</taxon>
        <taxon>Chlorellales</taxon>
        <taxon>Chlorellaceae</taxon>
        <taxon>Auxenochlorella</taxon>
    </lineage>
</organism>
<dbReference type="STRING" id="3075.A0A087SCB7"/>
<evidence type="ECO:0000313" key="3">
    <source>
        <dbReference type="EMBL" id="KFM23371.1"/>
    </source>
</evidence>
<gene>
    <name evidence="4" type="ORF">APUTEX25_005416</name>
    <name evidence="3" type="ORF">F751_1067</name>
    <name evidence="2" type="ORF">g.44629</name>
</gene>
<dbReference type="EMBL" id="GDKF01009318">
    <property type="protein sequence ID" value="JAT69304.1"/>
    <property type="molecule type" value="Transcribed_RNA"/>
</dbReference>
<evidence type="ECO:0000313" key="6">
    <source>
        <dbReference type="Proteomes" id="UP000279271"/>
    </source>
</evidence>
<dbReference type="EMBL" id="QOKY01000169">
    <property type="protein sequence ID" value="RMZ55138.1"/>
    <property type="molecule type" value="Genomic_DNA"/>
</dbReference>
<dbReference type="eggNOG" id="ENOG502SX9U">
    <property type="taxonomic scope" value="Eukaryota"/>
</dbReference>